<evidence type="ECO:0000259" key="1">
    <source>
        <dbReference type="Pfam" id="PF25431"/>
    </source>
</evidence>
<gene>
    <name evidence="2" type="ORF">KUTeg_022497</name>
</gene>
<accession>A0ABQ9E6F0</accession>
<name>A0ABQ9E6F0_TEGGR</name>
<dbReference type="EMBL" id="JARBDR010000919">
    <property type="protein sequence ID" value="KAJ8300978.1"/>
    <property type="molecule type" value="Genomic_DNA"/>
</dbReference>
<evidence type="ECO:0000313" key="3">
    <source>
        <dbReference type="Proteomes" id="UP001217089"/>
    </source>
</evidence>
<organism evidence="2 3">
    <name type="scientific">Tegillarca granosa</name>
    <name type="common">Malaysian cockle</name>
    <name type="synonym">Anadara granosa</name>
    <dbReference type="NCBI Taxonomy" id="220873"/>
    <lineage>
        <taxon>Eukaryota</taxon>
        <taxon>Metazoa</taxon>
        <taxon>Spiralia</taxon>
        <taxon>Lophotrochozoa</taxon>
        <taxon>Mollusca</taxon>
        <taxon>Bivalvia</taxon>
        <taxon>Autobranchia</taxon>
        <taxon>Pteriomorphia</taxon>
        <taxon>Arcoida</taxon>
        <taxon>Arcoidea</taxon>
        <taxon>Arcidae</taxon>
        <taxon>Tegillarca</taxon>
    </lineage>
</organism>
<proteinExistence type="predicted"/>
<feature type="domain" description="C17orf113 probable zinc finger" evidence="1">
    <location>
        <begin position="9"/>
        <end position="52"/>
    </location>
</feature>
<dbReference type="Pfam" id="PF25431">
    <property type="entry name" value="zf-C17orf113"/>
    <property type="match status" value="1"/>
</dbReference>
<comment type="caution">
    <text evidence="2">The sequence shown here is derived from an EMBL/GenBank/DDBJ whole genome shotgun (WGS) entry which is preliminary data.</text>
</comment>
<dbReference type="InterPro" id="IPR057456">
    <property type="entry name" value="Znf_C17orf113"/>
</dbReference>
<sequence>MGSWKFRRPWLRYNAKTKLMFCDICVKAQVLNTFTTGCDMLKKKSVVKHESKGKYRRYYLNHLKMCTSNSSHTFSLTVLKEGENMQVAKEKSVNKSKTAIISAMKNVLFSARNDLANSMRATLLKDCMLINILHMNTTPKHTTYEHHTSIREF</sequence>
<reference evidence="2 3" key="1">
    <citation type="submission" date="2022-12" db="EMBL/GenBank/DDBJ databases">
        <title>Chromosome-level genome of Tegillarca granosa.</title>
        <authorList>
            <person name="Kim J."/>
        </authorList>
    </citation>
    <scope>NUCLEOTIDE SEQUENCE [LARGE SCALE GENOMIC DNA]</scope>
    <source>
        <strain evidence="2">Teg-2019</strain>
        <tissue evidence="2">Adductor muscle</tissue>
    </source>
</reference>
<dbReference type="Proteomes" id="UP001217089">
    <property type="component" value="Unassembled WGS sequence"/>
</dbReference>
<protein>
    <recommendedName>
        <fullName evidence="1">C17orf113 probable zinc finger domain-containing protein</fullName>
    </recommendedName>
</protein>
<evidence type="ECO:0000313" key="2">
    <source>
        <dbReference type="EMBL" id="KAJ8300978.1"/>
    </source>
</evidence>
<keyword evidence="3" id="KW-1185">Reference proteome</keyword>